<proteinExistence type="predicted"/>
<dbReference type="Pfam" id="PF02197">
    <property type="entry name" value="RIIa"/>
    <property type="match status" value="1"/>
</dbReference>
<feature type="region of interest" description="Disordered" evidence="1">
    <location>
        <begin position="138"/>
        <end position="194"/>
    </location>
</feature>
<dbReference type="Gene3D" id="1.20.890.10">
    <property type="entry name" value="cAMP-dependent protein kinase regulatory subunit, dimerization-anchoring domain"/>
    <property type="match status" value="1"/>
</dbReference>
<feature type="region of interest" description="Disordered" evidence="1">
    <location>
        <begin position="1"/>
        <end position="29"/>
    </location>
</feature>
<accession>A0A8B7WC44</accession>
<feature type="compositionally biased region" description="Low complexity" evidence="1">
    <location>
        <begin position="10"/>
        <end position="29"/>
    </location>
</feature>
<feature type="region of interest" description="Disordered" evidence="1">
    <location>
        <begin position="57"/>
        <end position="81"/>
    </location>
</feature>
<dbReference type="AlphaFoldDB" id="A0A8B7WC44"/>
<protein>
    <submittedName>
        <fullName evidence="3">cAMP-dependent protein kinase type II-beta regulatory subunit-like</fullName>
    </submittedName>
</protein>
<dbReference type="SUPFAM" id="SSF47391">
    <property type="entry name" value="Dimerization-anchoring domain of cAMP-dependent PK regulatory subunit"/>
    <property type="match status" value="1"/>
</dbReference>
<feature type="non-terminal residue" evidence="3">
    <location>
        <position position="194"/>
    </location>
</feature>
<name>A0A8B7WC44_CASCN</name>
<sequence length="194" mass="20307">MVFGDHPSRGRACSAASTARSRRAPGAAGRASRAAGAQCAALAACSASRSAFARLAAGSEAGSRKAARAAPGRRPRETRGRMSIEIPAGLTELLQGFTVEVLRHQPADLLEFALQHFTRLQQENERKGAARFSHEGRTWGDAGAAAGGGTPSKGVNFAEEPMRSDSENGEEEEEAADAGAFSAPVINRFTRRAS</sequence>
<evidence type="ECO:0000259" key="2">
    <source>
        <dbReference type="SMART" id="SM00394"/>
    </source>
</evidence>
<feature type="compositionally biased region" description="Acidic residues" evidence="1">
    <location>
        <begin position="167"/>
        <end position="176"/>
    </location>
</feature>
<feature type="domain" description="RIIa" evidence="2">
    <location>
        <begin position="88"/>
        <end position="125"/>
    </location>
</feature>
<organism evidence="3">
    <name type="scientific">Castor canadensis</name>
    <name type="common">American beaver</name>
    <dbReference type="NCBI Taxonomy" id="51338"/>
    <lineage>
        <taxon>Eukaryota</taxon>
        <taxon>Metazoa</taxon>
        <taxon>Chordata</taxon>
        <taxon>Craniata</taxon>
        <taxon>Vertebrata</taxon>
        <taxon>Euteleostomi</taxon>
        <taxon>Mammalia</taxon>
        <taxon>Eutheria</taxon>
        <taxon>Euarchontoglires</taxon>
        <taxon>Glires</taxon>
        <taxon>Rodentia</taxon>
        <taxon>Castorimorpha</taxon>
        <taxon>Castoridae</taxon>
        <taxon>Castor</taxon>
    </lineage>
</organism>
<gene>
    <name evidence="3" type="primary">LOC109700612</name>
</gene>
<evidence type="ECO:0000313" key="3">
    <source>
        <dbReference type="RefSeq" id="XP_020041464.1"/>
    </source>
</evidence>
<dbReference type="FunFam" id="1.20.890.10:FF:000002">
    <property type="entry name" value="cAMP-dependent protein kinase type II-alpha regulatory subunit"/>
    <property type="match status" value="1"/>
</dbReference>
<evidence type="ECO:0000256" key="1">
    <source>
        <dbReference type="SAM" id="MobiDB-lite"/>
    </source>
</evidence>
<dbReference type="KEGG" id="ccan:109700612"/>
<dbReference type="InterPro" id="IPR003117">
    <property type="entry name" value="cAMP_dep_PK_reg_su_I/II_a/b"/>
</dbReference>
<dbReference type="SMART" id="SM00394">
    <property type="entry name" value="RIIa"/>
    <property type="match status" value="1"/>
</dbReference>
<dbReference type="OrthoDB" id="252964at2759"/>
<dbReference type="RefSeq" id="XP_020041464.1">
    <property type="nucleotide sequence ID" value="XM_020185875.1"/>
</dbReference>
<dbReference type="CDD" id="cd12104">
    <property type="entry name" value="DD_RIIbeta_PKA"/>
    <property type="match status" value="1"/>
</dbReference>
<reference evidence="3" key="1">
    <citation type="submission" date="2025-08" db="UniProtKB">
        <authorList>
            <consortium name="RefSeq"/>
        </authorList>
    </citation>
    <scope>IDENTIFICATION</scope>
    <source>
        <tissue evidence="3">Leukocyte</tissue>
    </source>
</reference>